<protein>
    <submittedName>
        <fullName evidence="1">Uncharacterized protein</fullName>
    </submittedName>
</protein>
<evidence type="ECO:0000313" key="2">
    <source>
        <dbReference type="Proteomes" id="UP000032142"/>
    </source>
</evidence>
<sequence>MQGCFCPHKSYFM</sequence>
<name>A0A0B0NBU9_GOSAR</name>
<evidence type="ECO:0000313" key="1">
    <source>
        <dbReference type="EMBL" id="KHG12033.1"/>
    </source>
</evidence>
<accession>A0A0B0NBU9</accession>
<dbReference type="Proteomes" id="UP000032142">
    <property type="component" value="Unassembled WGS sequence"/>
</dbReference>
<gene>
    <name evidence="1" type="ORF">F383_05383</name>
</gene>
<keyword evidence="2" id="KW-1185">Reference proteome</keyword>
<proteinExistence type="predicted"/>
<dbReference type="EMBL" id="KN396896">
    <property type="protein sequence ID" value="KHG12033.1"/>
    <property type="molecule type" value="Genomic_DNA"/>
</dbReference>
<reference evidence="2" key="1">
    <citation type="submission" date="2014-09" db="EMBL/GenBank/DDBJ databases">
        <authorList>
            <person name="Mudge J."/>
            <person name="Ramaraj T."/>
            <person name="Lindquist I.E."/>
            <person name="Bharti A.K."/>
            <person name="Sundararajan A."/>
            <person name="Cameron C.T."/>
            <person name="Woodward J.E."/>
            <person name="May G.D."/>
            <person name="Brubaker C."/>
            <person name="Broadhvest J."/>
            <person name="Wilkins T.A."/>
        </authorList>
    </citation>
    <scope>NUCLEOTIDE SEQUENCE</scope>
    <source>
        <strain evidence="2">cv. AKA8401</strain>
    </source>
</reference>
<organism evidence="1 2">
    <name type="scientific">Gossypium arboreum</name>
    <name type="common">Tree cotton</name>
    <name type="synonym">Gossypium nanking</name>
    <dbReference type="NCBI Taxonomy" id="29729"/>
    <lineage>
        <taxon>Eukaryota</taxon>
        <taxon>Viridiplantae</taxon>
        <taxon>Streptophyta</taxon>
        <taxon>Embryophyta</taxon>
        <taxon>Tracheophyta</taxon>
        <taxon>Spermatophyta</taxon>
        <taxon>Magnoliopsida</taxon>
        <taxon>eudicotyledons</taxon>
        <taxon>Gunneridae</taxon>
        <taxon>Pentapetalae</taxon>
        <taxon>rosids</taxon>
        <taxon>malvids</taxon>
        <taxon>Malvales</taxon>
        <taxon>Malvaceae</taxon>
        <taxon>Malvoideae</taxon>
        <taxon>Gossypium</taxon>
    </lineage>
</organism>